<organism evidence="7 8">
    <name type="scientific">Dipteronia dyeriana</name>
    <dbReference type="NCBI Taxonomy" id="168575"/>
    <lineage>
        <taxon>Eukaryota</taxon>
        <taxon>Viridiplantae</taxon>
        <taxon>Streptophyta</taxon>
        <taxon>Embryophyta</taxon>
        <taxon>Tracheophyta</taxon>
        <taxon>Spermatophyta</taxon>
        <taxon>Magnoliopsida</taxon>
        <taxon>eudicotyledons</taxon>
        <taxon>Gunneridae</taxon>
        <taxon>Pentapetalae</taxon>
        <taxon>rosids</taxon>
        <taxon>malvids</taxon>
        <taxon>Sapindales</taxon>
        <taxon>Sapindaceae</taxon>
        <taxon>Hippocastanoideae</taxon>
        <taxon>Acereae</taxon>
        <taxon>Dipteronia</taxon>
    </lineage>
</organism>
<evidence type="ECO:0000313" key="7">
    <source>
        <dbReference type="EMBL" id="KAK2641514.1"/>
    </source>
</evidence>
<dbReference type="GO" id="GO:0005634">
    <property type="term" value="C:nucleus"/>
    <property type="evidence" value="ECO:0007669"/>
    <property type="project" value="TreeGrafter"/>
</dbReference>
<evidence type="ECO:0000256" key="3">
    <source>
        <dbReference type="ARBA" id="ARBA00022712"/>
    </source>
</evidence>
<dbReference type="GO" id="GO:0005829">
    <property type="term" value="C:cytosol"/>
    <property type="evidence" value="ECO:0007669"/>
    <property type="project" value="TreeGrafter"/>
</dbReference>
<dbReference type="GO" id="GO:0016799">
    <property type="term" value="F:hydrolase activity, hydrolyzing N-glycosyl compounds"/>
    <property type="evidence" value="ECO:0007669"/>
    <property type="project" value="TreeGrafter"/>
</dbReference>
<sequence length="139" mass="15749">MHETKAEMARRADAFIALPGKGGYGTLEELLEVITWSQLGIHHKPCFSRSGFSTDMDFHLSKHKRISHGSITVKFSVGHKNKSEISIDKLENSGSKSRRPHLVNLRDFQIFVFIKALPVFLQEYTLTHDQVASSRRGDI</sequence>
<dbReference type="PANTHER" id="PTHR31223">
    <property type="entry name" value="LOG FAMILY PROTEIN YJL055W"/>
    <property type="match status" value="1"/>
</dbReference>
<dbReference type="Pfam" id="PF03641">
    <property type="entry name" value="Lysine_decarbox"/>
    <property type="match status" value="1"/>
</dbReference>
<evidence type="ECO:0000256" key="6">
    <source>
        <dbReference type="ARBA" id="ARBA00049153"/>
    </source>
</evidence>
<dbReference type="Gene3D" id="3.40.50.450">
    <property type="match status" value="1"/>
</dbReference>
<comment type="function">
    <text evidence="4">Cytokinin-activating enzyme working in the direct activation pathway. Phosphoribohydrolase that converts inactive cytokinin nucleotides to the biologically active free-base forms.</text>
</comment>
<reference evidence="7" key="1">
    <citation type="journal article" date="2023" name="Plant J.">
        <title>Genome sequences and population genomics provide insights into the demographic history, inbreeding, and mutation load of two 'living fossil' tree species of Dipteronia.</title>
        <authorList>
            <person name="Feng Y."/>
            <person name="Comes H.P."/>
            <person name="Chen J."/>
            <person name="Zhu S."/>
            <person name="Lu R."/>
            <person name="Zhang X."/>
            <person name="Li P."/>
            <person name="Qiu J."/>
            <person name="Olsen K.M."/>
            <person name="Qiu Y."/>
        </authorList>
    </citation>
    <scope>NUCLEOTIDE SEQUENCE</scope>
    <source>
        <strain evidence="7">KIB01</strain>
    </source>
</reference>
<dbReference type="SUPFAM" id="SSF102405">
    <property type="entry name" value="MCP/YpsA-like"/>
    <property type="match status" value="1"/>
</dbReference>
<evidence type="ECO:0000256" key="5">
    <source>
        <dbReference type="ARBA" id="ARBA00047718"/>
    </source>
</evidence>
<keyword evidence="3" id="KW-0203">Cytokinin biosynthesis</keyword>
<comment type="caution">
    <text evidence="7">The sequence shown here is derived from an EMBL/GenBank/DDBJ whole genome shotgun (WGS) entry which is preliminary data.</text>
</comment>
<comment type="similarity">
    <text evidence="1">Belongs to the LOG family.</text>
</comment>
<comment type="catalytic activity">
    <reaction evidence="5">
        <text>N(6)-(dimethylallyl)adenosine 5'-phosphate + H2O = N(6)-dimethylallyladenine + D-ribose 5-phosphate</text>
        <dbReference type="Rhea" id="RHEA:48560"/>
        <dbReference type="ChEBI" id="CHEBI:15377"/>
        <dbReference type="ChEBI" id="CHEBI:17660"/>
        <dbReference type="ChEBI" id="CHEBI:57526"/>
        <dbReference type="ChEBI" id="CHEBI:78346"/>
        <dbReference type="EC" id="3.2.2.n1"/>
    </reaction>
</comment>
<protein>
    <recommendedName>
        <fullName evidence="2">cytokinin riboside 5'-monophosphate phosphoribohydrolase</fullName>
        <ecNumber evidence="2">3.2.2.n1</ecNumber>
    </recommendedName>
</protein>
<comment type="catalytic activity">
    <reaction evidence="6">
        <text>9-ribosyl-trans-zeatin 5'-phosphate + H2O = trans-zeatin + D-ribose 5-phosphate</text>
        <dbReference type="Rhea" id="RHEA:48564"/>
        <dbReference type="ChEBI" id="CHEBI:15377"/>
        <dbReference type="ChEBI" id="CHEBI:16522"/>
        <dbReference type="ChEBI" id="CHEBI:78346"/>
        <dbReference type="ChEBI" id="CHEBI:87947"/>
        <dbReference type="EC" id="3.2.2.n1"/>
    </reaction>
</comment>
<accession>A0AAD9TSQ5</accession>
<dbReference type="AlphaFoldDB" id="A0AAD9TSQ5"/>
<evidence type="ECO:0000313" key="8">
    <source>
        <dbReference type="Proteomes" id="UP001280121"/>
    </source>
</evidence>
<gene>
    <name evidence="7" type="ORF">Ddye_023277</name>
</gene>
<evidence type="ECO:0000256" key="1">
    <source>
        <dbReference type="ARBA" id="ARBA00006763"/>
    </source>
</evidence>
<dbReference type="GO" id="GO:0009691">
    <property type="term" value="P:cytokinin biosynthetic process"/>
    <property type="evidence" value="ECO:0007669"/>
    <property type="project" value="UniProtKB-KW"/>
</dbReference>
<name>A0AAD9TSQ5_9ROSI</name>
<dbReference type="EC" id="3.2.2.n1" evidence="2"/>
<dbReference type="EMBL" id="JANJYI010000007">
    <property type="protein sequence ID" value="KAK2641514.1"/>
    <property type="molecule type" value="Genomic_DNA"/>
</dbReference>
<keyword evidence="8" id="KW-1185">Reference proteome</keyword>
<evidence type="ECO:0000256" key="4">
    <source>
        <dbReference type="ARBA" id="ARBA00024884"/>
    </source>
</evidence>
<evidence type="ECO:0000256" key="2">
    <source>
        <dbReference type="ARBA" id="ARBA00012205"/>
    </source>
</evidence>
<dbReference type="PANTHER" id="PTHR31223:SF56">
    <property type="entry name" value="CYTOKININ RIBOSIDE 5'-MONOPHOSPHATE PHOSPHORIBOHYDROLASE"/>
    <property type="match status" value="1"/>
</dbReference>
<dbReference type="Proteomes" id="UP001280121">
    <property type="component" value="Unassembled WGS sequence"/>
</dbReference>
<dbReference type="InterPro" id="IPR031100">
    <property type="entry name" value="LOG_fam"/>
</dbReference>
<proteinExistence type="inferred from homology"/>